<protein>
    <submittedName>
        <fullName evidence="2">DNA-directed RNA polymerase II subunit RPB3</fullName>
    </submittedName>
</protein>
<evidence type="ECO:0000313" key="3">
    <source>
        <dbReference type="Proteomes" id="UP000595437"/>
    </source>
</evidence>
<evidence type="ECO:0000256" key="1">
    <source>
        <dbReference type="SAM" id="MobiDB-lite"/>
    </source>
</evidence>
<feature type="region of interest" description="Disordered" evidence="1">
    <location>
        <begin position="64"/>
        <end position="88"/>
    </location>
</feature>
<name>A0A7T8KIE3_CALRO</name>
<sequence length="140" mass="15663">MGLILFFLSLVQKHHQNNSLLKNNNISSLAGVFYQDAICESALDQHHGAHGGPREVHIGGHGSKCGKFDPPRDDSRDAHHGNRLGPTGVQFHRFERRVHCSSTRNDSLDKRRVRGLHAVLQGLQLHGFLPGMCRRVYTGR</sequence>
<keyword evidence="3" id="KW-1185">Reference proteome</keyword>
<dbReference type="Proteomes" id="UP000595437">
    <property type="component" value="Chromosome 1"/>
</dbReference>
<dbReference type="GO" id="GO:0000428">
    <property type="term" value="C:DNA-directed RNA polymerase complex"/>
    <property type="evidence" value="ECO:0007669"/>
    <property type="project" value="UniProtKB-KW"/>
</dbReference>
<accession>A0A7T8KIE3</accession>
<proteinExistence type="predicted"/>
<organism evidence="2 3">
    <name type="scientific">Caligus rogercresseyi</name>
    <name type="common">Sea louse</name>
    <dbReference type="NCBI Taxonomy" id="217165"/>
    <lineage>
        <taxon>Eukaryota</taxon>
        <taxon>Metazoa</taxon>
        <taxon>Ecdysozoa</taxon>
        <taxon>Arthropoda</taxon>
        <taxon>Crustacea</taxon>
        <taxon>Multicrustacea</taxon>
        <taxon>Hexanauplia</taxon>
        <taxon>Copepoda</taxon>
        <taxon>Siphonostomatoida</taxon>
        <taxon>Caligidae</taxon>
        <taxon>Caligus</taxon>
    </lineage>
</organism>
<keyword evidence="2" id="KW-0240">DNA-directed RNA polymerase</keyword>
<gene>
    <name evidence="2" type="ORF">FKW44_001153</name>
</gene>
<keyword evidence="2" id="KW-0804">Transcription</keyword>
<dbReference type="AlphaFoldDB" id="A0A7T8KIE3"/>
<feature type="compositionally biased region" description="Basic and acidic residues" evidence="1">
    <location>
        <begin position="66"/>
        <end position="80"/>
    </location>
</feature>
<evidence type="ECO:0000313" key="2">
    <source>
        <dbReference type="EMBL" id="QQP56474.1"/>
    </source>
</evidence>
<reference evidence="3" key="1">
    <citation type="submission" date="2021-01" db="EMBL/GenBank/DDBJ databases">
        <title>Caligus Genome Assembly.</title>
        <authorList>
            <person name="Gallardo-Escarate C."/>
        </authorList>
    </citation>
    <scope>NUCLEOTIDE SEQUENCE [LARGE SCALE GENOMIC DNA]</scope>
</reference>
<dbReference type="EMBL" id="CP045890">
    <property type="protein sequence ID" value="QQP56474.1"/>
    <property type="molecule type" value="Genomic_DNA"/>
</dbReference>